<dbReference type="WBParaSite" id="NBR_0000530201-mRNA-1">
    <property type="protein sequence ID" value="NBR_0000530201-mRNA-1"/>
    <property type="gene ID" value="NBR_0000530201"/>
</dbReference>
<evidence type="ECO:0000313" key="3">
    <source>
        <dbReference type="WBParaSite" id="NBR_0000530201-mRNA-1"/>
    </source>
</evidence>
<dbReference type="Proteomes" id="UP000271162">
    <property type="component" value="Unassembled WGS sequence"/>
</dbReference>
<evidence type="ECO:0000313" key="2">
    <source>
        <dbReference type="Proteomes" id="UP000271162"/>
    </source>
</evidence>
<reference evidence="3" key="1">
    <citation type="submission" date="2017-02" db="UniProtKB">
        <authorList>
            <consortium name="WormBaseParasite"/>
        </authorList>
    </citation>
    <scope>IDENTIFICATION</scope>
</reference>
<protein>
    <submittedName>
        <fullName evidence="3">HTH iclR-type domain-containing protein</fullName>
    </submittedName>
</protein>
<organism evidence="3">
    <name type="scientific">Nippostrongylus brasiliensis</name>
    <name type="common">Rat hookworm</name>
    <dbReference type="NCBI Taxonomy" id="27835"/>
    <lineage>
        <taxon>Eukaryota</taxon>
        <taxon>Metazoa</taxon>
        <taxon>Ecdysozoa</taxon>
        <taxon>Nematoda</taxon>
        <taxon>Chromadorea</taxon>
        <taxon>Rhabditida</taxon>
        <taxon>Rhabditina</taxon>
        <taxon>Rhabditomorpha</taxon>
        <taxon>Strongyloidea</taxon>
        <taxon>Heligmosomidae</taxon>
        <taxon>Nippostrongylus</taxon>
    </lineage>
</organism>
<gene>
    <name evidence="1" type="ORF">NBR_LOCUS5304</name>
</gene>
<proteinExistence type="predicted"/>
<name>A0A0N4XS00_NIPBR</name>
<keyword evidence="2" id="KW-1185">Reference proteome</keyword>
<accession>A0A0N4XS00</accession>
<dbReference type="AlphaFoldDB" id="A0A0N4XS00"/>
<evidence type="ECO:0000313" key="1">
    <source>
        <dbReference type="EMBL" id="VDL68893.1"/>
    </source>
</evidence>
<sequence>MRIYDTNLALQCRKFSLLIVGLFEMSGVKGLRTAMAKMHNEGVSGADIAGTLCIPKFTVYDNLVYIKEQGLLNNTQGH</sequence>
<dbReference type="EMBL" id="UYSL01012344">
    <property type="protein sequence ID" value="VDL68893.1"/>
    <property type="molecule type" value="Genomic_DNA"/>
</dbReference>
<reference evidence="1 2" key="2">
    <citation type="submission" date="2018-11" db="EMBL/GenBank/DDBJ databases">
        <authorList>
            <consortium name="Pathogen Informatics"/>
        </authorList>
    </citation>
    <scope>NUCLEOTIDE SEQUENCE [LARGE SCALE GENOMIC DNA]</scope>
</reference>